<keyword evidence="5" id="KW-0472">Membrane</keyword>
<reference evidence="7" key="1">
    <citation type="submission" date="2022-01" db="EMBL/GenBank/DDBJ databases">
        <authorList>
            <person name="King R."/>
        </authorList>
    </citation>
    <scope>NUCLEOTIDE SEQUENCE</scope>
</reference>
<keyword evidence="4 6" id="KW-0808">Transferase</keyword>
<protein>
    <recommendedName>
        <fullName evidence="6">Glycosyltransferase family 92 protein</fullName>
        <ecNumber evidence="6">2.4.1.-</ecNumber>
    </recommendedName>
</protein>
<dbReference type="GO" id="GO:0016757">
    <property type="term" value="F:glycosyltransferase activity"/>
    <property type="evidence" value="ECO:0007669"/>
    <property type="project" value="UniProtKB-UniRule"/>
</dbReference>
<evidence type="ECO:0000256" key="3">
    <source>
        <dbReference type="ARBA" id="ARBA00022676"/>
    </source>
</evidence>
<dbReference type="OrthoDB" id="6433308at2759"/>
<dbReference type="Proteomes" id="UP001152799">
    <property type="component" value="Chromosome 3"/>
</dbReference>
<evidence type="ECO:0000313" key="8">
    <source>
        <dbReference type="Proteomes" id="UP001152799"/>
    </source>
</evidence>
<dbReference type="AlphaFoldDB" id="A0A9N9MMJ3"/>
<keyword evidence="3 6" id="KW-0328">Glycosyltransferase</keyword>
<dbReference type="Pfam" id="PF01697">
    <property type="entry name" value="Glyco_transf_92"/>
    <property type="match status" value="1"/>
</dbReference>
<organism evidence="7 8">
    <name type="scientific">Ceutorhynchus assimilis</name>
    <name type="common">cabbage seed weevil</name>
    <dbReference type="NCBI Taxonomy" id="467358"/>
    <lineage>
        <taxon>Eukaryota</taxon>
        <taxon>Metazoa</taxon>
        <taxon>Ecdysozoa</taxon>
        <taxon>Arthropoda</taxon>
        <taxon>Hexapoda</taxon>
        <taxon>Insecta</taxon>
        <taxon>Pterygota</taxon>
        <taxon>Neoptera</taxon>
        <taxon>Endopterygota</taxon>
        <taxon>Coleoptera</taxon>
        <taxon>Polyphaga</taxon>
        <taxon>Cucujiformia</taxon>
        <taxon>Curculionidae</taxon>
        <taxon>Ceutorhynchinae</taxon>
        <taxon>Ceutorhynchus</taxon>
    </lineage>
</organism>
<accession>A0A9N9MMJ3</accession>
<dbReference type="EMBL" id="OU892279">
    <property type="protein sequence ID" value="CAG9766753.1"/>
    <property type="molecule type" value="Genomic_DNA"/>
</dbReference>
<gene>
    <name evidence="7" type="ORF">CEUTPL_LOCUS7326</name>
</gene>
<keyword evidence="8" id="KW-1185">Reference proteome</keyword>
<evidence type="ECO:0000256" key="1">
    <source>
        <dbReference type="ARBA" id="ARBA00004370"/>
    </source>
</evidence>
<comment type="subcellular location">
    <subcellularLocation>
        <location evidence="1">Membrane</location>
    </subcellularLocation>
</comment>
<sequence length="388" mass="45302">MKKFQRLILILISLTSLALFLIYRHQYNRLRHVLEVFNFFGTPCNVTELQRSEGLLVEHDWGPQPVWQEVDSKGFIYSAFLQEKHKVQGIGIRHASVAVPKSCFLLFEDDNKPSKNKLTVSKILEDKTTGFLAYIYTCQFTKNDKRPYAIAFKSLSGPKFVTTLLTDNLDKKFSFNSTICLLPIASQFSKKSVIEFLSFHHLLGVESFIVYYEQNFSYKLMKLLKNLSNTLNMWINFYPYNLPLFVPKNFTNILIELDCQLRTKNQSKYSITLGTNDYVVPSLDNSKTTILKIPIKKFCLNHSNVNRPMVLQNFDSIDDFQFNDVIKLNKFKSLNYTKFVNVFDIDCVIYRYEKCERGIKTKTDFSMKRFSTDLTRSTLVQLLIHEEV</sequence>
<evidence type="ECO:0000313" key="7">
    <source>
        <dbReference type="EMBL" id="CAG9766753.1"/>
    </source>
</evidence>
<name>A0A9N9MMJ3_9CUCU</name>
<dbReference type="InterPro" id="IPR008166">
    <property type="entry name" value="Glyco_transf_92"/>
</dbReference>
<evidence type="ECO:0000256" key="5">
    <source>
        <dbReference type="ARBA" id="ARBA00023136"/>
    </source>
</evidence>
<comment type="similarity">
    <text evidence="2 6">Belongs to the glycosyltransferase 92 family.</text>
</comment>
<proteinExistence type="inferred from homology"/>
<dbReference type="EC" id="2.4.1.-" evidence="6"/>
<evidence type="ECO:0000256" key="2">
    <source>
        <dbReference type="ARBA" id="ARBA00007647"/>
    </source>
</evidence>
<evidence type="ECO:0000256" key="6">
    <source>
        <dbReference type="RuleBase" id="RU366017"/>
    </source>
</evidence>
<dbReference type="GO" id="GO:0016020">
    <property type="term" value="C:membrane"/>
    <property type="evidence" value="ECO:0007669"/>
    <property type="project" value="UniProtKB-SubCell"/>
</dbReference>
<evidence type="ECO:0000256" key="4">
    <source>
        <dbReference type="ARBA" id="ARBA00022679"/>
    </source>
</evidence>